<organism evidence="2 3">
    <name type="scientific">Petrolisthes manimaculis</name>
    <dbReference type="NCBI Taxonomy" id="1843537"/>
    <lineage>
        <taxon>Eukaryota</taxon>
        <taxon>Metazoa</taxon>
        <taxon>Ecdysozoa</taxon>
        <taxon>Arthropoda</taxon>
        <taxon>Crustacea</taxon>
        <taxon>Multicrustacea</taxon>
        <taxon>Malacostraca</taxon>
        <taxon>Eumalacostraca</taxon>
        <taxon>Eucarida</taxon>
        <taxon>Decapoda</taxon>
        <taxon>Pleocyemata</taxon>
        <taxon>Anomura</taxon>
        <taxon>Galatheoidea</taxon>
        <taxon>Porcellanidae</taxon>
        <taxon>Petrolisthes</taxon>
    </lineage>
</organism>
<evidence type="ECO:0000313" key="2">
    <source>
        <dbReference type="EMBL" id="KAK4301512.1"/>
    </source>
</evidence>
<feature type="region of interest" description="Disordered" evidence="1">
    <location>
        <begin position="1"/>
        <end position="83"/>
    </location>
</feature>
<dbReference type="Proteomes" id="UP001292094">
    <property type="component" value="Unassembled WGS sequence"/>
</dbReference>
<evidence type="ECO:0000313" key="3">
    <source>
        <dbReference type="Proteomes" id="UP001292094"/>
    </source>
</evidence>
<gene>
    <name evidence="2" type="ORF">Pmani_026290</name>
</gene>
<sequence length="83" mass="9427">MESSVSSANFGTMLDAEIKQTTGKSHNTNTNTEDRAQMKPEAELKDLNQHKQDKEFGKRKNLEIYRSSKENPVWKPTSRTGAE</sequence>
<accession>A0AAE1P640</accession>
<protein>
    <submittedName>
        <fullName evidence="2">Uncharacterized protein</fullName>
    </submittedName>
</protein>
<name>A0AAE1P640_9EUCA</name>
<comment type="caution">
    <text evidence="2">The sequence shown here is derived from an EMBL/GenBank/DDBJ whole genome shotgun (WGS) entry which is preliminary data.</text>
</comment>
<evidence type="ECO:0000256" key="1">
    <source>
        <dbReference type="SAM" id="MobiDB-lite"/>
    </source>
</evidence>
<feature type="compositionally biased region" description="Polar residues" evidence="1">
    <location>
        <begin position="19"/>
        <end position="31"/>
    </location>
</feature>
<feature type="compositionally biased region" description="Polar residues" evidence="1">
    <location>
        <begin position="1"/>
        <end position="10"/>
    </location>
</feature>
<proteinExistence type="predicted"/>
<reference evidence="2" key="1">
    <citation type="submission" date="2023-11" db="EMBL/GenBank/DDBJ databases">
        <title>Genome assemblies of two species of porcelain crab, Petrolisthes cinctipes and Petrolisthes manimaculis (Anomura: Porcellanidae).</title>
        <authorList>
            <person name="Angst P."/>
        </authorList>
    </citation>
    <scope>NUCLEOTIDE SEQUENCE</scope>
    <source>
        <strain evidence="2">PB745_02</strain>
        <tissue evidence="2">Gill</tissue>
    </source>
</reference>
<dbReference type="AlphaFoldDB" id="A0AAE1P640"/>
<feature type="compositionally biased region" description="Basic and acidic residues" evidence="1">
    <location>
        <begin position="32"/>
        <end position="69"/>
    </location>
</feature>
<keyword evidence="3" id="KW-1185">Reference proteome</keyword>
<dbReference type="EMBL" id="JAWZYT010002861">
    <property type="protein sequence ID" value="KAK4301512.1"/>
    <property type="molecule type" value="Genomic_DNA"/>
</dbReference>